<reference evidence="2" key="1">
    <citation type="submission" date="2006-09" db="EMBL/GenBank/DDBJ databases">
        <title>Annotation of Plasmodium falciparum Dd2.</title>
        <authorList>
            <consortium name="The Broad Institute Genome Sequencing Platform"/>
            <person name="Volkman S.K."/>
            <person name="Neafsey D.E."/>
            <person name="Dash A.P."/>
            <person name="Chitnis C.E."/>
            <person name="Hartl D.L."/>
            <person name="Young S.K."/>
            <person name="Zeng Q."/>
            <person name="Koehrsen M."/>
            <person name="Alvarado L."/>
            <person name="Berlin A."/>
            <person name="Borenstein D."/>
            <person name="Chapman S.B."/>
            <person name="Chen Z."/>
            <person name="Engels R."/>
            <person name="Freedman E."/>
            <person name="Gellesch M."/>
            <person name="Goldberg J."/>
            <person name="Griggs A."/>
            <person name="Gujja S."/>
            <person name="Heilman E.R."/>
            <person name="Heiman D.I."/>
            <person name="Howarth C."/>
            <person name="Jen D."/>
            <person name="Larson L."/>
            <person name="Mehta T."/>
            <person name="Neiman D."/>
            <person name="Park D."/>
            <person name="Pearson M."/>
            <person name="Roberts A."/>
            <person name="Saif S."/>
            <person name="Shea T."/>
            <person name="Shenoy N."/>
            <person name="Sisk P."/>
            <person name="Stolte C."/>
            <person name="Sykes S."/>
            <person name="Walk T."/>
            <person name="White J."/>
            <person name="Yandava C."/>
            <person name="Haas B."/>
            <person name="Henn M.R."/>
            <person name="Nusbaum C."/>
            <person name="Birren B."/>
        </authorList>
    </citation>
    <scope>NUCLEOTIDE SEQUENCE [LARGE SCALE GENOMIC DNA]</scope>
</reference>
<name>A0A0L7M5I7_PLAF4</name>
<gene>
    <name evidence="1" type="ORF">PFDG_04593</name>
</gene>
<dbReference type="KEGG" id="pfd:PFDG_04593"/>
<dbReference type="AlphaFoldDB" id="A0A0L7M5I7"/>
<organism evidence="1 2">
    <name type="scientific">Plasmodium falciparum (isolate Dd2)</name>
    <dbReference type="NCBI Taxonomy" id="57267"/>
    <lineage>
        <taxon>Eukaryota</taxon>
        <taxon>Sar</taxon>
        <taxon>Alveolata</taxon>
        <taxon>Apicomplexa</taxon>
        <taxon>Aconoidasida</taxon>
        <taxon>Haemosporida</taxon>
        <taxon>Plasmodiidae</taxon>
        <taxon>Plasmodium</taxon>
        <taxon>Plasmodium (Laverania)</taxon>
    </lineage>
</organism>
<sequence length="111" mass="13203">MSDDNFNNDDKKGFNDDTYNNLNIFFEEFFVKKRKDLFNEIEVISVSSCNNFQSITKDCSNVILIGGTLYPMEEFLLLFLNYNKNKIKLFSSDYIFKKQNIFARILFNKFN</sequence>
<protein>
    <submittedName>
        <fullName evidence="1">Uncharacterized protein</fullName>
    </submittedName>
</protein>
<accession>A0A0L7M5I7</accession>
<dbReference type="EMBL" id="DS016883">
    <property type="protein sequence ID" value="KOB88109.1"/>
    <property type="molecule type" value="Genomic_DNA"/>
</dbReference>
<evidence type="ECO:0000313" key="1">
    <source>
        <dbReference type="EMBL" id="KOB88109.1"/>
    </source>
</evidence>
<evidence type="ECO:0000313" key="2">
    <source>
        <dbReference type="Proteomes" id="UP000054282"/>
    </source>
</evidence>
<dbReference type="Proteomes" id="UP000054282">
    <property type="component" value="Unassembled WGS sequence"/>
</dbReference>
<reference evidence="2" key="2">
    <citation type="submission" date="2006-09" db="EMBL/GenBank/DDBJ databases">
        <title>The genome sequence of Plasmodium falciparum Dd2.</title>
        <authorList>
            <consortium name="The Broad Institute Genome Sequencing Platform"/>
            <person name="Birren B."/>
            <person name="Lander E."/>
            <person name="Galagan J."/>
            <person name="Nusbaum C."/>
            <person name="Devon K."/>
            <person name="Henn M."/>
            <person name="Jaffe D."/>
            <person name="Butler J."/>
            <person name="Alvarez P."/>
            <person name="Gnerre S."/>
            <person name="Grabherr M."/>
            <person name="Kleber M."/>
            <person name="Mauceli E."/>
            <person name="Brockman W."/>
            <person name="MacCallum I.A."/>
            <person name="Rounsley S."/>
            <person name="Young S."/>
            <person name="LaButti K."/>
            <person name="Pushparaj V."/>
            <person name="DeCaprio D."/>
            <person name="Crawford M."/>
            <person name="Koehrsen M."/>
            <person name="Engels R."/>
            <person name="Montgomery P."/>
            <person name="Pearson M."/>
            <person name="Howarth C."/>
            <person name="Larson L."/>
            <person name="Luoma S."/>
            <person name="White J."/>
            <person name="Kodira C."/>
            <person name="Zeng Q."/>
            <person name="O'Leary S."/>
            <person name="Yandava C."/>
            <person name="Alvarado L."/>
            <person name="Wirth D."/>
            <person name="Volkman S."/>
            <person name="Hartl D."/>
        </authorList>
    </citation>
    <scope>NUCLEOTIDE SEQUENCE [LARGE SCALE GENOMIC DNA]</scope>
</reference>
<proteinExistence type="predicted"/>